<keyword evidence="2" id="KW-1185">Reference proteome</keyword>
<sequence length="105" mass="12085">MKVCYPLRVGKIVKVINEELPICGEICEIKDKQKNGQFLIKSADGLTFSVNKSDVAPWLTSKQEMALYEAQLFQLQLLAVEINDHHWFDEIGKMLSELKVKQNNY</sequence>
<gene>
    <name evidence="1" type="ORF">DS031_12875</name>
</gene>
<evidence type="ECO:0000313" key="1">
    <source>
        <dbReference type="EMBL" id="RBW69266.1"/>
    </source>
</evidence>
<comment type="caution">
    <text evidence="1">The sequence shown here is derived from an EMBL/GenBank/DDBJ whole genome shotgun (WGS) entry which is preliminary data.</text>
</comment>
<organism evidence="1 2">
    <name type="scientific">Bacillus taeanensis</name>
    <dbReference type="NCBI Taxonomy" id="273032"/>
    <lineage>
        <taxon>Bacteria</taxon>
        <taxon>Bacillati</taxon>
        <taxon>Bacillota</taxon>
        <taxon>Bacilli</taxon>
        <taxon>Bacillales</taxon>
        <taxon>Bacillaceae</taxon>
        <taxon>Bacillus</taxon>
    </lineage>
</organism>
<evidence type="ECO:0008006" key="3">
    <source>
        <dbReference type="Google" id="ProtNLM"/>
    </source>
</evidence>
<dbReference type="EMBL" id="QOCW01000012">
    <property type="protein sequence ID" value="RBW69266.1"/>
    <property type="molecule type" value="Genomic_DNA"/>
</dbReference>
<reference evidence="1 2" key="1">
    <citation type="submission" date="2018-07" db="EMBL/GenBank/DDBJ databases">
        <title>Lottiidibacillus patelloidae gen. nov., sp. nov., isolated from the intestinal tract of a marine limpet and the reclassification of B. taeanensis BH030017T, B. algicola KMM 3737T and B. hwajinpoensis SW-72T as genus Lottiidibacillus.</title>
        <authorList>
            <person name="Liu R."/>
            <person name="Huang Z."/>
        </authorList>
    </citation>
    <scope>NUCLEOTIDE SEQUENCE [LARGE SCALE GENOMIC DNA]</scope>
    <source>
        <strain evidence="1 2">BH030017</strain>
    </source>
</reference>
<dbReference type="RefSeq" id="WP_113806473.1">
    <property type="nucleotide sequence ID" value="NZ_QOCW01000012.1"/>
</dbReference>
<dbReference type="OrthoDB" id="2427704at2"/>
<protein>
    <recommendedName>
        <fullName evidence="3">IDEAL domain-containing protein</fullName>
    </recommendedName>
</protein>
<proteinExistence type="predicted"/>
<accession>A0A366XUD1</accession>
<evidence type="ECO:0000313" key="2">
    <source>
        <dbReference type="Proteomes" id="UP000253314"/>
    </source>
</evidence>
<name>A0A366XUD1_9BACI</name>
<dbReference type="Proteomes" id="UP000253314">
    <property type="component" value="Unassembled WGS sequence"/>
</dbReference>
<dbReference type="AlphaFoldDB" id="A0A366XUD1"/>